<proteinExistence type="predicted"/>
<keyword evidence="2" id="KW-1185">Reference proteome</keyword>
<accession>A0ABU0WDE5</accession>
<protein>
    <submittedName>
        <fullName evidence="1">Uncharacterized protein</fullName>
    </submittedName>
</protein>
<dbReference type="EMBL" id="JAUJFI010000015">
    <property type="protein sequence ID" value="MDQ2102113.1"/>
    <property type="molecule type" value="Genomic_DNA"/>
</dbReference>
<dbReference type="Proteomes" id="UP001227317">
    <property type="component" value="Unassembled WGS sequence"/>
</dbReference>
<evidence type="ECO:0000313" key="1">
    <source>
        <dbReference type="EMBL" id="MDQ2102113.1"/>
    </source>
</evidence>
<reference evidence="1 2" key="1">
    <citation type="submission" date="2023-06" db="EMBL/GenBank/DDBJ databases">
        <title>Azospirillum isscasensis sp.nov, a bacterium isolated from rhizosphere soil of rice.</title>
        <authorList>
            <person name="Wang H."/>
        </authorList>
    </citation>
    <scope>NUCLEOTIDE SEQUENCE [LARGE SCALE GENOMIC DNA]</scope>
    <source>
        <strain evidence="1 2">C340-1</strain>
    </source>
</reference>
<comment type="caution">
    <text evidence="1">The sequence shown here is derived from an EMBL/GenBank/DDBJ whole genome shotgun (WGS) entry which is preliminary data.</text>
</comment>
<gene>
    <name evidence="1" type="ORF">QSG27_05320</name>
</gene>
<name>A0ABU0WDE5_9PROT</name>
<evidence type="ECO:0000313" key="2">
    <source>
        <dbReference type="Proteomes" id="UP001227317"/>
    </source>
</evidence>
<sequence>MKVSWITFEGTLEEFLSVQHALPQGTVFSVATADTMHEEPELATSGGKAKSLPQLSNEDAGKVAIEFVKSLPDTLKTAFLTLVESEDVHLERGEWAKKLGYSDTQLNGTMTQLSARVGAAMVTVLGEDAVPQSHKGALYCLVEKGMRAGKTAFRVTAAARSALKEAGLL</sequence>
<dbReference type="RefSeq" id="WP_306704095.1">
    <property type="nucleotide sequence ID" value="NZ_JAUJFI010000015.1"/>
</dbReference>
<organism evidence="1 2">
    <name type="scientific">Azospirillum isscasi</name>
    <dbReference type="NCBI Taxonomy" id="3053926"/>
    <lineage>
        <taxon>Bacteria</taxon>
        <taxon>Pseudomonadati</taxon>
        <taxon>Pseudomonadota</taxon>
        <taxon>Alphaproteobacteria</taxon>
        <taxon>Rhodospirillales</taxon>
        <taxon>Azospirillaceae</taxon>
        <taxon>Azospirillum</taxon>
    </lineage>
</organism>